<accession>A0ACC3YJV8</accession>
<protein>
    <submittedName>
        <fullName evidence="1">Uncharacterized protein</fullName>
    </submittedName>
</protein>
<dbReference type="Proteomes" id="UP000805649">
    <property type="component" value="Unassembled WGS sequence"/>
</dbReference>
<dbReference type="EMBL" id="VUJX02000009">
    <property type="protein sequence ID" value="KAL0932178.1"/>
    <property type="molecule type" value="Genomic_DNA"/>
</dbReference>
<reference evidence="1 2" key="1">
    <citation type="journal article" date="2020" name="Phytopathology">
        <title>Genome Sequence Resources of Colletotrichum truncatum, C. plurivorum, C. musicola, and C. sojae: Four Species Pathogenic to Soybean (Glycine max).</title>
        <authorList>
            <person name="Rogerio F."/>
            <person name="Boufleur T.R."/>
            <person name="Ciampi-Guillardi M."/>
            <person name="Sukno S.A."/>
            <person name="Thon M.R."/>
            <person name="Massola Junior N.S."/>
            <person name="Baroncelli R."/>
        </authorList>
    </citation>
    <scope>NUCLEOTIDE SEQUENCE [LARGE SCALE GENOMIC DNA]</scope>
    <source>
        <strain evidence="1 2">CMES1059</strain>
    </source>
</reference>
<comment type="caution">
    <text evidence="1">The sequence shown here is derived from an EMBL/GenBank/DDBJ whole genome shotgun (WGS) entry which is preliminary data.</text>
</comment>
<keyword evidence="2" id="KW-1185">Reference proteome</keyword>
<evidence type="ECO:0000313" key="1">
    <source>
        <dbReference type="EMBL" id="KAL0932178.1"/>
    </source>
</evidence>
<organism evidence="1 2">
    <name type="scientific">Colletotrichum truncatum</name>
    <name type="common">Anthracnose fungus</name>
    <name type="synonym">Colletotrichum capsici</name>
    <dbReference type="NCBI Taxonomy" id="5467"/>
    <lineage>
        <taxon>Eukaryota</taxon>
        <taxon>Fungi</taxon>
        <taxon>Dikarya</taxon>
        <taxon>Ascomycota</taxon>
        <taxon>Pezizomycotina</taxon>
        <taxon>Sordariomycetes</taxon>
        <taxon>Hypocreomycetidae</taxon>
        <taxon>Glomerellales</taxon>
        <taxon>Glomerellaceae</taxon>
        <taxon>Colletotrichum</taxon>
        <taxon>Colletotrichum truncatum species complex</taxon>
    </lineage>
</organism>
<sequence>MTTRIPTIYKAVFLYFDPPRALWGAFMYYFTRDYALQTFFLEGFQGSRDAAHDLLLYHSGGAVLGSAILNGLLLRYTQDIGVWKFVQAAIVAIDISLLAGIVEVFGKQGRLSPATWQAGDWLGVSITTVVTVVRLAFIAGVGLKEKTKRT</sequence>
<evidence type="ECO:0000313" key="2">
    <source>
        <dbReference type="Proteomes" id="UP000805649"/>
    </source>
</evidence>
<name>A0ACC3YJV8_COLTU</name>
<proteinExistence type="predicted"/>
<gene>
    <name evidence="1" type="ORF">CTRU02_213131</name>
</gene>